<dbReference type="EMBL" id="HG712152">
    <property type="protein sequence ID" value="CDJ50307.1"/>
    <property type="molecule type" value="Genomic_DNA"/>
</dbReference>
<reference evidence="1" key="1">
    <citation type="submission" date="2013-10" db="EMBL/GenBank/DDBJ databases">
        <title>Genomic analysis of the causative agents of coccidiosis in chickens.</title>
        <authorList>
            <person name="Reid A.J."/>
            <person name="Blake D."/>
            <person name="Billington K."/>
            <person name="Browne H."/>
            <person name="Dunn M."/>
            <person name="Hung S."/>
            <person name="Kawahara F."/>
            <person name="Miranda-Saavedra D."/>
            <person name="Mourier T."/>
            <person name="Nagra H."/>
            <person name="Otto T.D."/>
            <person name="Rawlings N."/>
            <person name="Sanchez A."/>
            <person name="Sanders M."/>
            <person name="Subramaniam C."/>
            <person name="Tay Y."/>
            <person name="Dear P."/>
            <person name="Doerig C."/>
            <person name="Gruber A."/>
            <person name="Parkinson J."/>
            <person name="Shirley M."/>
            <person name="Wan K.L."/>
            <person name="Berriman M."/>
            <person name="Tomley F."/>
            <person name="Pain A."/>
        </authorList>
    </citation>
    <scope>NUCLEOTIDE SEQUENCE [LARGE SCALE GENOMIC DNA]</scope>
    <source>
        <strain evidence="1">Houghton</strain>
    </source>
</reference>
<accession>U6LIV0</accession>
<keyword evidence="2" id="KW-1185">Reference proteome</keyword>
<gene>
    <name evidence="1" type="ORF">EBH_0032550</name>
</gene>
<dbReference type="OrthoDB" id="347715at2759"/>
<dbReference type="AlphaFoldDB" id="U6LIV0"/>
<reference evidence="1" key="2">
    <citation type="submission" date="2013-10" db="EMBL/GenBank/DDBJ databases">
        <authorList>
            <person name="Aslett M."/>
        </authorList>
    </citation>
    <scope>NUCLEOTIDE SEQUENCE [LARGE SCALE GENOMIC DNA]</scope>
    <source>
        <strain evidence="1">Houghton</strain>
    </source>
</reference>
<dbReference type="VEuPathDB" id="ToxoDB:EBH_0032550"/>
<protein>
    <submittedName>
        <fullName evidence="1">Uncharacterized protein</fullName>
    </submittedName>
</protein>
<dbReference type="Proteomes" id="UP000030750">
    <property type="component" value="Unassembled WGS sequence"/>
</dbReference>
<sequence length="375" mass="41662">MRRLLPHPQPPIFRSFPATSLPQVAHSGLLTWWEGAKRKEIRTSVYRVAPVAQDAKAQQSRHEALKRGADKLVSQQLRENIRIPLLRQVVPETIITAPAATTGVSLNSQLRVSCRSLASINGDLPYFLSDLQSQRYRGSRADDSASDGGETDDEALGTAVVLRGDLSDSANPQLRSAVSTEALDARLDISSCDNTSEEGERRCDLLRLQSRYDALLRNPQAFSTQLQLLHACIQRAQQQHTKSVYMKQLQPLQERIRTPGANACLQVHPLLYAAFCIYCPSQIHIAAAKRVGAAEHFVEQYLKARTKSKGYRRRSLSDISTRNRAAAEEWLASASLSNICVYPLEALSPELRLFSLTAPQRLAAWEDILSRALAS</sequence>
<evidence type="ECO:0000313" key="2">
    <source>
        <dbReference type="Proteomes" id="UP000030750"/>
    </source>
</evidence>
<name>U6LIV0_9EIME</name>
<organism evidence="1 2">
    <name type="scientific">Eimeria brunetti</name>
    <dbReference type="NCBI Taxonomy" id="51314"/>
    <lineage>
        <taxon>Eukaryota</taxon>
        <taxon>Sar</taxon>
        <taxon>Alveolata</taxon>
        <taxon>Apicomplexa</taxon>
        <taxon>Conoidasida</taxon>
        <taxon>Coccidia</taxon>
        <taxon>Eucoccidiorida</taxon>
        <taxon>Eimeriorina</taxon>
        <taxon>Eimeriidae</taxon>
        <taxon>Eimeria</taxon>
    </lineage>
</organism>
<proteinExistence type="predicted"/>
<evidence type="ECO:0000313" key="1">
    <source>
        <dbReference type="EMBL" id="CDJ50307.1"/>
    </source>
</evidence>